<proteinExistence type="predicted"/>
<dbReference type="InterPro" id="IPR036770">
    <property type="entry name" value="Ankyrin_rpt-contain_sf"/>
</dbReference>
<accession>A0A8J4QHG9</accession>
<feature type="transmembrane region" description="Helical" evidence="8">
    <location>
        <begin position="266"/>
        <end position="288"/>
    </location>
</feature>
<keyword evidence="5 7" id="KW-0040">ANK repeat</keyword>
<dbReference type="GO" id="GO:0005886">
    <property type="term" value="C:plasma membrane"/>
    <property type="evidence" value="ECO:0007669"/>
    <property type="project" value="TreeGrafter"/>
</dbReference>
<dbReference type="EMBL" id="JRKL02003849">
    <property type="protein sequence ID" value="KAF3954045.1"/>
    <property type="molecule type" value="Genomic_DNA"/>
</dbReference>
<reference evidence="10" key="1">
    <citation type="submission" date="2020-03" db="EMBL/GenBank/DDBJ databases">
        <title>Castanea mollissima Vanexum genome sequencing.</title>
        <authorList>
            <person name="Staton M."/>
        </authorList>
    </citation>
    <scope>NUCLEOTIDE SEQUENCE</scope>
    <source>
        <tissue evidence="10">Leaf</tissue>
    </source>
</reference>
<evidence type="ECO:0000313" key="11">
    <source>
        <dbReference type="Proteomes" id="UP000737018"/>
    </source>
</evidence>
<dbReference type="Pfam" id="PF13962">
    <property type="entry name" value="PGG"/>
    <property type="match status" value="1"/>
</dbReference>
<dbReference type="PANTHER" id="PTHR24186:SF50">
    <property type="entry name" value="ANKYRIN REPEAT-CONTAINING PROTEIN ITN1-LIKE ISOFORM X1"/>
    <property type="match status" value="1"/>
</dbReference>
<gene>
    <name evidence="10" type="ORF">CMV_020564</name>
</gene>
<protein>
    <recommendedName>
        <fullName evidence="9">PGG domain-containing protein</fullName>
    </recommendedName>
</protein>
<dbReference type="InterPro" id="IPR026961">
    <property type="entry name" value="PGG_dom"/>
</dbReference>
<keyword evidence="4 8" id="KW-1133">Transmembrane helix</keyword>
<feature type="transmembrane region" description="Helical" evidence="8">
    <location>
        <begin position="336"/>
        <end position="356"/>
    </location>
</feature>
<dbReference type="AlphaFoldDB" id="A0A8J4QHG9"/>
<dbReference type="PROSITE" id="PS50297">
    <property type="entry name" value="ANK_REP_REGION"/>
    <property type="match status" value="1"/>
</dbReference>
<keyword evidence="6 8" id="KW-0472">Membrane</keyword>
<evidence type="ECO:0000256" key="3">
    <source>
        <dbReference type="ARBA" id="ARBA00022737"/>
    </source>
</evidence>
<feature type="transmembrane region" description="Helical" evidence="8">
    <location>
        <begin position="309"/>
        <end position="330"/>
    </location>
</feature>
<evidence type="ECO:0000256" key="1">
    <source>
        <dbReference type="ARBA" id="ARBA00004141"/>
    </source>
</evidence>
<evidence type="ECO:0000259" key="9">
    <source>
        <dbReference type="Pfam" id="PF13962"/>
    </source>
</evidence>
<dbReference type="SMART" id="SM00248">
    <property type="entry name" value="ANK"/>
    <property type="match status" value="3"/>
</dbReference>
<dbReference type="SUPFAM" id="SSF48403">
    <property type="entry name" value="Ankyrin repeat"/>
    <property type="match status" value="1"/>
</dbReference>
<comment type="caution">
    <text evidence="10">The sequence shown here is derived from an EMBL/GenBank/DDBJ whole genome shotgun (WGS) entry which is preliminary data.</text>
</comment>
<dbReference type="PANTHER" id="PTHR24186">
    <property type="entry name" value="PROTEIN PHOSPHATASE 1 REGULATORY SUBUNIT"/>
    <property type="match status" value="1"/>
</dbReference>
<sequence>MKKWPSTIEQVDDSGWTPLHIAAHMGDHEFVKLLLENGNSPAYVRNKEGLSALHIAAKQKKYRPDLVIKELMKACPDMYELLDNKGRNVLHAAAESGGWAAFEFFEGRPELEGLMNEQDEEGNTPMHLAAIKGHYWIVHGLRGVHLNATNEEGFTAMDNILFTSELQRPIKLWGMGARLSLRGALLKMGIRNLDPRSKPELAGGNDMGTSSVSDFWKQVSDTNILVDILIATVTFAAAFTLPGGYIANGDDFEGLAVSRKKTAFRVFLIANALAFGFSTTAVFVHFLASATIDRENDVFHRKVARRNAFFTNWSIGALLVAFIAATYTVVPRSLGNAVAIILCCCLLSGVFFPLTIKKKEEKPGSKAQASQGR</sequence>
<evidence type="ECO:0000256" key="7">
    <source>
        <dbReference type="PROSITE-ProRule" id="PRU00023"/>
    </source>
</evidence>
<feature type="repeat" description="ANK" evidence="7">
    <location>
        <begin position="14"/>
        <end position="46"/>
    </location>
</feature>
<feature type="domain" description="PGG" evidence="9">
    <location>
        <begin position="217"/>
        <end position="329"/>
    </location>
</feature>
<dbReference type="PROSITE" id="PS50088">
    <property type="entry name" value="ANK_REPEAT"/>
    <property type="match status" value="1"/>
</dbReference>
<evidence type="ECO:0000256" key="4">
    <source>
        <dbReference type="ARBA" id="ARBA00022989"/>
    </source>
</evidence>
<evidence type="ECO:0000256" key="2">
    <source>
        <dbReference type="ARBA" id="ARBA00022692"/>
    </source>
</evidence>
<dbReference type="InterPro" id="IPR002110">
    <property type="entry name" value="Ankyrin_rpt"/>
</dbReference>
<keyword evidence="11" id="KW-1185">Reference proteome</keyword>
<comment type="subcellular location">
    <subcellularLocation>
        <location evidence="1">Membrane</location>
        <topology evidence="1">Multi-pass membrane protein</topology>
    </subcellularLocation>
</comment>
<dbReference type="OrthoDB" id="10040922at2759"/>
<evidence type="ECO:0000256" key="8">
    <source>
        <dbReference type="SAM" id="Phobius"/>
    </source>
</evidence>
<evidence type="ECO:0000256" key="6">
    <source>
        <dbReference type="ARBA" id="ARBA00023136"/>
    </source>
</evidence>
<feature type="transmembrane region" description="Helical" evidence="8">
    <location>
        <begin position="224"/>
        <end position="246"/>
    </location>
</feature>
<evidence type="ECO:0000313" key="10">
    <source>
        <dbReference type="EMBL" id="KAF3954045.1"/>
    </source>
</evidence>
<keyword evidence="2 8" id="KW-0812">Transmembrane</keyword>
<evidence type="ECO:0000256" key="5">
    <source>
        <dbReference type="ARBA" id="ARBA00023043"/>
    </source>
</evidence>
<keyword evidence="3" id="KW-0677">Repeat</keyword>
<name>A0A8J4QHG9_9ROSI</name>
<dbReference type="Gene3D" id="1.25.40.20">
    <property type="entry name" value="Ankyrin repeat-containing domain"/>
    <property type="match status" value="1"/>
</dbReference>
<organism evidence="10 11">
    <name type="scientific">Castanea mollissima</name>
    <name type="common">Chinese chestnut</name>
    <dbReference type="NCBI Taxonomy" id="60419"/>
    <lineage>
        <taxon>Eukaryota</taxon>
        <taxon>Viridiplantae</taxon>
        <taxon>Streptophyta</taxon>
        <taxon>Embryophyta</taxon>
        <taxon>Tracheophyta</taxon>
        <taxon>Spermatophyta</taxon>
        <taxon>Magnoliopsida</taxon>
        <taxon>eudicotyledons</taxon>
        <taxon>Gunneridae</taxon>
        <taxon>Pentapetalae</taxon>
        <taxon>rosids</taxon>
        <taxon>fabids</taxon>
        <taxon>Fagales</taxon>
        <taxon>Fagaceae</taxon>
        <taxon>Castanea</taxon>
    </lineage>
</organism>
<dbReference type="Proteomes" id="UP000737018">
    <property type="component" value="Unassembled WGS sequence"/>
</dbReference>
<dbReference type="Pfam" id="PF12796">
    <property type="entry name" value="Ank_2"/>
    <property type="match status" value="2"/>
</dbReference>